<dbReference type="InterPro" id="IPR015631">
    <property type="entry name" value="CD2/SLAM_rcpt"/>
</dbReference>
<dbReference type="PANTHER" id="PTHR12080">
    <property type="entry name" value="SIGNALING LYMPHOCYTIC ACTIVATION MOLECULE"/>
    <property type="match status" value="1"/>
</dbReference>
<evidence type="ECO:0000313" key="7">
    <source>
        <dbReference type="Proteomes" id="UP000517678"/>
    </source>
</evidence>
<proteinExistence type="predicted"/>
<evidence type="ECO:0000256" key="4">
    <source>
        <dbReference type="ARBA" id="ARBA00023180"/>
    </source>
</evidence>
<dbReference type="GO" id="GO:0016020">
    <property type="term" value="C:membrane"/>
    <property type="evidence" value="ECO:0007669"/>
    <property type="project" value="UniProtKB-SubCell"/>
</dbReference>
<evidence type="ECO:0000256" key="2">
    <source>
        <dbReference type="ARBA" id="ARBA00022729"/>
    </source>
</evidence>
<evidence type="ECO:0000313" key="6">
    <source>
        <dbReference type="EMBL" id="NXB07352.1"/>
    </source>
</evidence>
<feature type="non-terminal residue" evidence="6">
    <location>
        <position position="188"/>
    </location>
</feature>
<dbReference type="InterPro" id="IPR036179">
    <property type="entry name" value="Ig-like_dom_sf"/>
</dbReference>
<feature type="domain" description="Ig-like" evidence="5">
    <location>
        <begin position="103"/>
        <end position="178"/>
    </location>
</feature>
<dbReference type="PROSITE" id="PS50835">
    <property type="entry name" value="IG_LIKE"/>
    <property type="match status" value="1"/>
</dbReference>
<keyword evidence="4" id="KW-0325">Glycoprotein</keyword>
<dbReference type="PANTHER" id="PTHR12080:SF55">
    <property type="entry name" value="LYMPHOCYTE FUNCTION-ASSOCIATED ANTIGEN 3"/>
    <property type="match status" value="1"/>
</dbReference>
<dbReference type="Proteomes" id="UP000517678">
    <property type="component" value="Unassembled WGS sequence"/>
</dbReference>
<name>A0A7K8B356_9CORV</name>
<feature type="non-terminal residue" evidence="6">
    <location>
        <position position="1"/>
    </location>
</feature>
<keyword evidence="7" id="KW-1185">Reference proteome</keyword>
<protein>
    <submittedName>
        <fullName evidence="6">SLAF7 protein</fullName>
    </submittedName>
</protein>
<dbReference type="EMBL" id="VZTF01005791">
    <property type="protein sequence ID" value="NXB07352.1"/>
    <property type="molecule type" value="Genomic_DNA"/>
</dbReference>
<comment type="subcellular location">
    <subcellularLocation>
        <location evidence="1">Membrane</location>
    </subcellularLocation>
</comment>
<dbReference type="InterPro" id="IPR007110">
    <property type="entry name" value="Ig-like_dom"/>
</dbReference>
<reference evidence="6 7" key="1">
    <citation type="submission" date="2019-09" db="EMBL/GenBank/DDBJ databases">
        <title>Bird 10,000 Genomes (B10K) Project - Family phase.</title>
        <authorList>
            <person name="Zhang G."/>
        </authorList>
    </citation>
    <scope>NUCLEOTIDE SEQUENCE [LARGE SCALE GENOMIC DNA]</scope>
    <source>
        <strain evidence="6">B10K-DU-029-38</strain>
        <tissue evidence="6">Muscle</tissue>
    </source>
</reference>
<keyword evidence="3" id="KW-0472">Membrane</keyword>
<organism evidence="6 7">
    <name type="scientific">Cnemophilus loriae</name>
    <name type="common">Loria's bird-of-paradise</name>
    <dbReference type="NCBI Taxonomy" id="254448"/>
    <lineage>
        <taxon>Eukaryota</taxon>
        <taxon>Metazoa</taxon>
        <taxon>Chordata</taxon>
        <taxon>Craniata</taxon>
        <taxon>Vertebrata</taxon>
        <taxon>Euteleostomi</taxon>
        <taxon>Archelosauria</taxon>
        <taxon>Archosauria</taxon>
        <taxon>Dinosauria</taxon>
        <taxon>Saurischia</taxon>
        <taxon>Theropoda</taxon>
        <taxon>Coelurosauria</taxon>
        <taxon>Aves</taxon>
        <taxon>Neognathae</taxon>
        <taxon>Neoaves</taxon>
        <taxon>Telluraves</taxon>
        <taxon>Australaves</taxon>
        <taxon>Passeriformes</taxon>
        <taxon>Corvoidea</taxon>
        <taxon>Corvidae</taxon>
        <taxon>Cnemophilus</taxon>
    </lineage>
</organism>
<sequence>SAGGTTEEIGAVGGSVTFRSRNPNGSVALWSFGGAPIVTVAFEDPPRAVFHEDKYKRRFSISEGGHALSISQLRLEDAGIYSVNIEGKTSTFTLRVYGKLAEPTVTCEAQNCSAGTCRLSLRCSVPGAGLGSVSYTWTVGERPWDEGPMVLLLNKSAWNETEPLTCTAQNPVSSRNVTVVAPGGLCAG</sequence>
<comment type="caution">
    <text evidence="6">The sequence shown here is derived from an EMBL/GenBank/DDBJ whole genome shotgun (WGS) entry which is preliminary data.</text>
</comment>
<dbReference type="SUPFAM" id="SSF48726">
    <property type="entry name" value="Immunoglobulin"/>
    <property type="match status" value="2"/>
</dbReference>
<evidence type="ECO:0000256" key="3">
    <source>
        <dbReference type="ARBA" id="ARBA00023136"/>
    </source>
</evidence>
<accession>A0A7K8B356</accession>
<dbReference type="Gene3D" id="2.60.40.10">
    <property type="entry name" value="Immunoglobulins"/>
    <property type="match status" value="2"/>
</dbReference>
<dbReference type="InterPro" id="IPR013783">
    <property type="entry name" value="Ig-like_fold"/>
</dbReference>
<evidence type="ECO:0000256" key="1">
    <source>
        <dbReference type="ARBA" id="ARBA00004370"/>
    </source>
</evidence>
<dbReference type="AlphaFoldDB" id="A0A7K8B356"/>
<gene>
    <name evidence="6" type="primary">Slamf7</name>
    <name evidence="6" type="ORF">CNELOR_R15713</name>
</gene>
<keyword evidence="2" id="KW-0732">Signal</keyword>
<evidence type="ECO:0000259" key="5">
    <source>
        <dbReference type="PROSITE" id="PS50835"/>
    </source>
</evidence>